<evidence type="ECO:0000313" key="17">
    <source>
        <dbReference type="Proteomes" id="UP000031036"/>
    </source>
</evidence>
<name>A0A0B2V848_TOXCA</name>
<accession>A0A0B2V848</accession>
<feature type="signal peptide" evidence="14">
    <location>
        <begin position="1"/>
        <end position="19"/>
    </location>
</feature>
<keyword evidence="10 13" id="KW-0326">Glycosidase</keyword>
<evidence type="ECO:0000256" key="12">
    <source>
        <dbReference type="PROSITE-ProRule" id="PRU00779"/>
    </source>
</evidence>
<dbReference type="CDD" id="cd00111">
    <property type="entry name" value="Trefoil"/>
    <property type="match status" value="1"/>
</dbReference>
<dbReference type="PANTHER" id="PTHR22762:SF133">
    <property type="entry name" value="P-TYPE DOMAIN-CONTAINING PROTEIN"/>
    <property type="match status" value="1"/>
</dbReference>
<dbReference type="InterPro" id="IPR025887">
    <property type="entry name" value="Glyco_hydro_31_N_dom"/>
</dbReference>
<dbReference type="SUPFAM" id="SSF51011">
    <property type="entry name" value="Glycosyl hydrolase domain"/>
    <property type="match status" value="1"/>
</dbReference>
<evidence type="ECO:0000259" key="15">
    <source>
        <dbReference type="PROSITE" id="PS51448"/>
    </source>
</evidence>
<dbReference type="EMBL" id="JPKZ01002368">
    <property type="protein sequence ID" value="KHN77140.1"/>
    <property type="molecule type" value="Genomic_DNA"/>
</dbReference>
<dbReference type="CDD" id="cd14752">
    <property type="entry name" value="GH31_N"/>
    <property type="match status" value="1"/>
</dbReference>
<reference evidence="16 17" key="1">
    <citation type="submission" date="2014-11" db="EMBL/GenBank/DDBJ databases">
        <title>Genetic blueprint of the zoonotic pathogen Toxocara canis.</title>
        <authorList>
            <person name="Zhu X.-Q."/>
            <person name="Korhonen P.K."/>
            <person name="Cai H."/>
            <person name="Young N.D."/>
            <person name="Nejsum P."/>
            <person name="von Samson-Himmelstjerna G."/>
            <person name="Boag P.R."/>
            <person name="Tan P."/>
            <person name="Li Q."/>
            <person name="Min J."/>
            <person name="Yang Y."/>
            <person name="Wang X."/>
            <person name="Fang X."/>
            <person name="Hall R.S."/>
            <person name="Hofmann A."/>
            <person name="Sternberg P.W."/>
            <person name="Jex A.R."/>
            <person name="Gasser R.B."/>
        </authorList>
    </citation>
    <scope>NUCLEOTIDE SEQUENCE [LARGE SCALE GENOMIC DNA]</scope>
    <source>
        <strain evidence="16">PN_DK_2014</strain>
    </source>
</reference>
<dbReference type="SMART" id="SM00018">
    <property type="entry name" value="PD"/>
    <property type="match status" value="1"/>
</dbReference>
<dbReference type="PROSITE" id="PS00707">
    <property type="entry name" value="GLYCOSYL_HYDROL_F31_2"/>
    <property type="match status" value="1"/>
</dbReference>
<comment type="caution">
    <text evidence="16">The sequence shown here is derived from an EMBL/GenBank/DDBJ whole genome shotgun (WGS) entry which is preliminary data.</text>
</comment>
<evidence type="ECO:0000256" key="13">
    <source>
        <dbReference type="RuleBase" id="RU361185"/>
    </source>
</evidence>
<dbReference type="SUPFAM" id="SSF51445">
    <property type="entry name" value="(Trans)glycosidases"/>
    <property type="match status" value="1"/>
</dbReference>
<dbReference type="Pfam" id="PF00088">
    <property type="entry name" value="Trefoil"/>
    <property type="match status" value="1"/>
</dbReference>
<evidence type="ECO:0000256" key="8">
    <source>
        <dbReference type="ARBA" id="ARBA00023157"/>
    </source>
</evidence>
<dbReference type="CDD" id="cd06602">
    <property type="entry name" value="GH31_MGAM_SI_GAA"/>
    <property type="match status" value="1"/>
</dbReference>
<dbReference type="Gene3D" id="2.60.40.1760">
    <property type="entry name" value="glycosyl hydrolase (family 31)"/>
    <property type="match status" value="1"/>
</dbReference>
<feature type="chain" id="PRO_5002095310" description="alpha-glucosidase" evidence="14">
    <location>
        <begin position="20"/>
        <end position="965"/>
    </location>
</feature>
<dbReference type="InterPro" id="IPR000519">
    <property type="entry name" value="P_trefoil_dom"/>
</dbReference>
<evidence type="ECO:0000256" key="1">
    <source>
        <dbReference type="ARBA" id="ARBA00001657"/>
    </source>
</evidence>
<evidence type="ECO:0000256" key="11">
    <source>
        <dbReference type="ARBA" id="ARBA00041343"/>
    </source>
</evidence>
<dbReference type="OrthoDB" id="1334205at2759"/>
<dbReference type="InterPro" id="IPR011013">
    <property type="entry name" value="Gal_mutarotase_sf_dom"/>
</dbReference>
<dbReference type="Pfam" id="PF01055">
    <property type="entry name" value="Glyco_hydro_31_2nd"/>
    <property type="match status" value="1"/>
</dbReference>
<dbReference type="InterPro" id="IPR000322">
    <property type="entry name" value="Glyco_hydro_31_TIM"/>
</dbReference>
<dbReference type="InterPro" id="IPR030459">
    <property type="entry name" value="Glyco_hydro_31_CS"/>
</dbReference>
<dbReference type="InterPro" id="IPR017853">
    <property type="entry name" value="GH"/>
</dbReference>
<proteinExistence type="inferred from homology"/>
<dbReference type="GO" id="GO:0005975">
    <property type="term" value="P:carbohydrate metabolic process"/>
    <property type="evidence" value="ECO:0007669"/>
    <property type="project" value="InterPro"/>
</dbReference>
<dbReference type="Gene3D" id="4.10.110.10">
    <property type="entry name" value="Spasmolytic Protein, domain 1"/>
    <property type="match status" value="1"/>
</dbReference>
<feature type="domain" description="P-type" evidence="15">
    <location>
        <begin position="22"/>
        <end position="69"/>
    </location>
</feature>
<evidence type="ECO:0000256" key="9">
    <source>
        <dbReference type="ARBA" id="ARBA00023180"/>
    </source>
</evidence>
<dbReference type="AlphaFoldDB" id="A0A0B2V848"/>
<dbReference type="EC" id="3.2.1.20" evidence="4"/>
<comment type="subcellular location">
    <subcellularLocation>
        <location evidence="2">Membrane</location>
    </subcellularLocation>
</comment>
<dbReference type="GO" id="GO:0004558">
    <property type="term" value="F:alpha-1,4-glucosidase activity"/>
    <property type="evidence" value="ECO:0007669"/>
    <property type="project" value="TreeGrafter"/>
</dbReference>
<comment type="catalytic activity">
    <reaction evidence="1">
        <text>Hydrolysis of terminal, non-reducing (1-&gt;4)-linked alpha-D-glucose residues with release of alpha-D-glucose.</text>
        <dbReference type="EC" id="3.2.1.20"/>
    </reaction>
</comment>
<dbReference type="Pfam" id="PF13802">
    <property type="entry name" value="Gal_mutarotas_2"/>
    <property type="match status" value="1"/>
</dbReference>
<evidence type="ECO:0000256" key="10">
    <source>
        <dbReference type="ARBA" id="ARBA00023295"/>
    </source>
</evidence>
<keyword evidence="5 14" id="KW-0732">Signal</keyword>
<gene>
    <name evidence="16" type="primary">MGAM</name>
    <name evidence="16" type="ORF">Tcan_03175</name>
</gene>
<evidence type="ECO:0000256" key="6">
    <source>
        <dbReference type="ARBA" id="ARBA00022801"/>
    </source>
</evidence>
<evidence type="ECO:0000256" key="4">
    <source>
        <dbReference type="ARBA" id="ARBA00012741"/>
    </source>
</evidence>
<organism evidence="16 17">
    <name type="scientific">Toxocara canis</name>
    <name type="common">Canine roundworm</name>
    <dbReference type="NCBI Taxonomy" id="6265"/>
    <lineage>
        <taxon>Eukaryota</taxon>
        <taxon>Metazoa</taxon>
        <taxon>Ecdysozoa</taxon>
        <taxon>Nematoda</taxon>
        <taxon>Chromadorea</taxon>
        <taxon>Rhabditida</taxon>
        <taxon>Spirurina</taxon>
        <taxon>Ascaridomorpha</taxon>
        <taxon>Ascaridoidea</taxon>
        <taxon>Toxocaridae</taxon>
        <taxon>Toxocara</taxon>
    </lineage>
</organism>
<comment type="similarity">
    <text evidence="3 13">Belongs to the glycosyl hydrolase 31 family.</text>
</comment>
<dbReference type="InterPro" id="IPR013780">
    <property type="entry name" value="Glyco_hydro_b"/>
</dbReference>
<evidence type="ECO:0000256" key="3">
    <source>
        <dbReference type="ARBA" id="ARBA00007806"/>
    </source>
</evidence>
<dbReference type="SUPFAM" id="SSF74650">
    <property type="entry name" value="Galactose mutarotase-like"/>
    <property type="match status" value="1"/>
</dbReference>
<evidence type="ECO:0000256" key="2">
    <source>
        <dbReference type="ARBA" id="ARBA00004370"/>
    </source>
</evidence>
<evidence type="ECO:0000313" key="16">
    <source>
        <dbReference type="EMBL" id="KHN77140.1"/>
    </source>
</evidence>
<evidence type="ECO:0000256" key="5">
    <source>
        <dbReference type="ARBA" id="ARBA00022729"/>
    </source>
</evidence>
<protein>
    <recommendedName>
        <fullName evidence="4">alpha-glucosidase</fullName>
        <ecNumber evidence="4">3.2.1.20</ecNumber>
    </recommendedName>
    <alternativeName>
        <fullName evidence="11">Maltase</fullName>
    </alternativeName>
</protein>
<keyword evidence="9" id="KW-0325">Glycoprotein</keyword>
<keyword evidence="17" id="KW-1185">Reference proteome</keyword>
<dbReference type="PANTHER" id="PTHR22762">
    <property type="entry name" value="ALPHA-GLUCOSIDASE"/>
    <property type="match status" value="1"/>
</dbReference>
<keyword evidence="6 13" id="KW-0378">Hydrolase</keyword>
<dbReference type="SUPFAM" id="SSF57492">
    <property type="entry name" value="Trefoil"/>
    <property type="match status" value="1"/>
</dbReference>
<keyword evidence="8" id="KW-1015">Disulfide bond</keyword>
<dbReference type="OMA" id="NINTHSP"/>
<dbReference type="GO" id="GO:0016020">
    <property type="term" value="C:membrane"/>
    <property type="evidence" value="ECO:0007669"/>
    <property type="project" value="UniProtKB-SubCell"/>
</dbReference>
<dbReference type="GO" id="GO:0030246">
    <property type="term" value="F:carbohydrate binding"/>
    <property type="evidence" value="ECO:0007669"/>
    <property type="project" value="InterPro"/>
</dbReference>
<dbReference type="Pfam" id="PF21365">
    <property type="entry name" value="Glyco_hydro_31_3rd"/>
    <property type="match status" value="1"/>
</dbReference>
<comment type="caution">
    <text evidence="12">Lacks conserved residue(s) required for the propagation of feature annotation.</text>
</comment>
<dbReference type="Proteomes" id="UP000031036">
    <property type="component" value="Unassembled WGS sequence"/>
</dbReference>
<keyword evidence="7" id="KW-0472">Membrane</keyword>
<dbReference type="PROSITE" id="PS51448">
    <property type="entry name" value="P_TREFOIL_2"/>
    <property type="match status" value="1"/>
</dbReference>
<sequence length="965" mass="108543">MLLISTLTALLLCAVPSESAQRAVKDGVMNRIDCHPEPNAYAGACTQRGCRWDESQSQIPGIPYCFYVDTPGYFLASDQITLTPANRNSNPYYENIPIMIEQAEIGSVFNVKLYAKGRYEPLVEFPKTGLQSSDRFVIVKDTSAPNNSFAFKVSRLSDHTDVWDTSIGGLLFGDQYIQIATYLPTKNIYGFGDHIHKKLKHNMERYTNWPMFTRDIGPDSYSELSTTNLYGVHPFYMGLEDSGKAHGVLILNSNAQEVVLGPSPHLVYRTIGGNIDLYFFPGPKPEDVIRQYHTFIGKTFMPAYWGFGYQLSRWSYPSYEDMVAAVNRTRAAGVPLDMVVADIDYMERYKIFTLSWTKLPEFTNQLHRDGIRLTLIIDPGVQVNYPTFERAMQKGARFVEWPDKSYVQSINAMYPLTNGTVLMLGNVWPDNNTAMPDFMDPSEKTANWWIDEFRLFHNKLAFDNIWIDMNEPSNFDTDPMTSGKAVDPAYRLKCPLQQPAAKYDNPKYQTWAAYGFGTDAHLFTKTECLMGKVAGGNHTLYNTHSLYGLWMAKQTQKAQEQVLGTRGAMISRSTYPSAGHYTGHWLGDNTAHWEDLQTSIIGGMEFNMFGMPFVGADICGFFGDTTEELCLRWHQMGAFQPFSRNHNAENYIAQDPGQWASVAAAAKQALLFKYHYLPYMYTLFYQSYTNGGTVLRPIFFEFPSDPSTYDISYQFMWGSGMMIIPVVLPGHTTVDAYIPPAATWYSLRENEYGMQLPKQPAKKTFSAQKTEQIPVLARGGVILVRQAPANVLREARNNPFELVIALEFDQDGTPRPASGELFWDDGESLLTTANYYYFTISFTLKNDTATLSINRQNTAYSVDLPTLDKIDILGYPSYSSTLSDVTLNNAPVTVTSKYNGSSGVLHLEANGLINWKSFGSIQLSWRHSTTIATTQKPEATTSASSTNSIIVALIAAVIQCFLAFQ</sequence>
<dbReference type="Gene3D" id="2.60.40.1180">
    <property type="entry name" value="Golgi alpha-mannosidase II"/>
    <property type="match status" value="2"/>
</dbReference>
<dbReference type="InterPro" id="IPR048395">
    <property type="entry name" value="Glyco_hydro_31_C"/>
</dbReference>
<dbReference type="InterPro" id="IPR044913">
    <property type="entry name" value="P_trefoil_dom_sf"/>
</dbReference>
<dbReference type="STRING" id="6265.A0A0B2V848"/>
<dbReference type="Gene3D" id="3.20.20.80">
    <property type="entry name" value="Glycosidases"/>
    <property type="match status" value="1"/>
</dbReference>
<evidence type="ECO:0000256" key="7">
    <source>
        <dbReference type="ARBA" id="ARBA00023136"/>
    </source>
</evidence>
<evidence type="ECO:0000256" key="14">
    <source>
        <dbReference type="SAM" id="SignalP"/>
    </source>
</evidence>